<evidence type="ECO:0000313" key="2">
    <source>
        <dbReference type="Proteomes" id="UP000838412"/>
    </source>
</evidence>
<accession>A0A8J9YY69</accession>
<dbReference type="AlphaFoldDB" id="A0A8J9YY69"/>
<protein>
    <submittedName>
        <fullName evidence="1">Hypp7200 protein</fullName>
    </submittedName>
</protein>
<name>A0A8J9YY69_BRALA</name>
<dbReference type="EMBL" id="OV696698">
    <property type="protein sequence ID" value="CAH1244013.1"/>
    <property type="molecule type" value="Genomic_DNA"/>
</dbReference>
<proteinExistence type="predicted"/>
<dbReference type="Proteomes" id="UP000838412">
    <property type="component" value="Chromosome 13"/>
</dbReference>
<organism evidence="1 2">
    <name type="scientific">Branchiostoma lanceolatum</name>
    <name type="common">Common lancelet</name>
    <name type="synonym">Amphioxus lanceolatum</name>
    <dbReference type="NCBI Taxonomy" id="7740"/>
    <lineage>
        <taxon>Eukaryota</taxon>
        <taxon>Metazoa</taxon>
        <taxon>Chordata</taxon>
        <taxon>Cephalochordata</taxon>
        <taxon>Leptocardii</taxon>
        <taxon>Amphioxiformes</taxon>
        <taxon>Branchiostomatidae</taxon>
        <taxon>Branchiostoma</taxon>
    </lineage>
</organism>
<evidence type="ECO:0000313" key="1">
    <source>
        <dbReference type="EMBL" id="CAH1244013.1"/>
    </source>
</evidence>
<gene>
    <name evidence="1" type="primary">Hypp7200</name>
    <name evidence="1" type="ORF">BLAG_LOCUS6769</name>
</gene>
<sequence length="73" mass="7710">MTTEVPVSSPVTWHDVVDGTAGMIPNPMYGRRADLPPTPQESRGLSCKAGKTSCVLWACLGTAAMLICVTGKF</sequence>
<dbReference type="OrthoDB" id="10475219at2759"/>
<keyword evidence="2" id="KW-1185">Reference proteome</keyword>
<reference evidence="1" key="1">
    <citation type="submission" date="2022-01" db="EMBL/GenBank/DDBJ databases">
        <authorList>
            <person name="Braso-Vives M."/>
        </authorList>
    </citation>
    <scope>NUCLEOTIDE SEQUENCE</scope>
</reference>